<name>A0AAD6TT58_9AGAR</name>
<dbReference type="Proteomes" id="UP001222325">
    <property type="component" value="Unassembled WGS sequence"/>
</dbReference>
<evidence type="ECO:0000313" key="3">
    <source>
        <dbReference type="Proteomes" id="UP001222325"/>
    </source>
</evidence>
<proteinExistence type="predicted"/>
<comment type="caution">
    <text evidence="2">The sequence shown here is derived from an EMBL/GenBank/DDBJ whole genome shotgun (WGS) entry which is preliminary data.</text>
</comment>
<evidence type="ECO:0000313" key="2">
    <source>
        <dbReference type="EMBL" id="KAJ7076754.1"/>
    </source>
</evidence>
<protein>
    <submittedName>
        <fullName evidence="2">Uncharacterized protein</fullName>
    </submittedName>
</protein>
<gene>
    <name evidence="2" type="ORF">B0H15DRAFT_863333</name>
</gene>
<dbReference type="AlphaFoldDB" id="A0AAD6TT58"/>
<accession>A0AAD6TT58</accession>
<feature type="region of interest" description="Disordered" evidence="1">
    <location>
        <begin position="82"/>
        <end position="142"/>
    </location>
</feature>
<feature type="region of interest" description="Disordered" evidence="1">
    <location>
        <begin position="1"/>
        <end position="32"/>
    </location>
</feature>
<dbReference type="EMBL" id="JARJCN010000078">
    <property type="protein sequence ID" value="KAJ7076754.1"/>
    <property type="molecule type" value="Genomic_DNA"/>
</dbReference>
<keyword evidence="3" id="KW-1185">Reference proteome</keyword>
<evidence type="ECO:0000256" key="1">
    <source>
        <dbReference type="SAM" id="MobiDB-lite"/>
    </source>
</evidence>
<reference evidence="2" key="1">
    <citation type="submission" date="2023-03" db="EMBL/GenBank/DDBJ databases">
        <title>Massive genome expansion in bonnet fungi (Mycena s.s.) driven by repeated elements and novel gene families across ecological guilds.</title>
        <authorList>
            <consortium name="Lawrence Berkeley National Laboratory"/>
            <person name="Harder C.B."/>
            <person name="Miyauchi S."/>
            <person name="Viragh M."/>
            <person name="Kuo A."/>
            <person name="Thoen E."/>
            <person name="Andreopoulos B."/>
            <person name="Lu D."/>
            <person name="Skrede I."/>
            <person name="Drula E."/>
            <person name="Henrissat B."/>
            <person name="Morin E."/>
            <person name="Kohler A."/>
            <person name="Barry K."/>
            <person name="LaButti K."/>
            <person name="Morin E."/>
            <person name="Salamov A."/>
            <person name="Lipzen A."/>
            <person name="Mereny Z."/>
            <person name="Hegedus B."/>
            <person name="Baldrian P."/>
            <person name="Stursova M."/>
            <person name="Weitz H."/>
            <person name="Taylor A."/>
            <person name="Grigoriev I.V."/>
            <person name="Nagy L.G."/>
            <person name="Martin F."/>
            <person name="Kauserud H."/>
        </authorList>
    </citation>
    <scope>NUCLEOTIDE SEQUENCE</scope>
    <source>
        <strain evidence="2">CBHHK173m</strain>
    </source>
</reference>
<organism evidence="2 3">
    <name type="scientific">Mycena belliarum</name>
    <dbReference type="NCBI Taxonomy" id="1033014"/>
    <lineage>
        <taxon>Eukaryota</taxon>
        <taxon>Fungi</taxon>
        <taxon>Dikarya</taxon>
        <taxon>Basidiomycota</taxon>
        <taxon>Agaricomycotina</taxon>
        <taxon>Agaricomycetes</taxon>
        <taxon>Agaricomycetidae</taxon>
        <taxon>Agaricales</taxon>
        <taxon>Marasmiineae</taxon>
        <taxon>Mycenaceae</taxon>
        <taxon>Mycena</taxon>
    </lineage>
</organism>
<sequence length="340" mass="37034">MGRGVDARRRRARRTGAQQKTQDGGATGAAPARSLCVPPSVLGAAHACRGSRGTPRVRLCRRTRCMSACGCVSSRRRCRFGRARSSRVSRTLPGERDERNGRGASADGRRRTRRKRRRVVDCQHPAARSKLVSTPVGDRGARRALRGRRWRRASARVVRRMRATPRRARRPCTPPACACLASSSASRACSSPACRLCTASPQATHARKCTSRRALSRRAPRVLSLPVALLSSLSAVGFVCASRAPATGPRTCARVSASFSPSLLPLAQCRQSLWPPFIAARRAAGTGRGRCGAGAGPQWARREEGPEALARWAVYRAREVQHALVLRDTHNSLVILCYHR</sequence>